<dbReference type="PRINTS" id="PR00038">
    <property type="entry name" value="HTHLUXR"/>
</dbReference>
<dbReference type="SMART" id="SM00421">
    <property type="entry name" value="HTH_LUXR"/>
    <property type="match status" value="1"/>
</dbReference>
<dbReference type="GO" id="GO:0003677">
    <property type="term" value="F:DNA binding"/>
    <property type="evidence" value="ECO:0007669"/>
    <property type="project" value="InterPro"/>
</dbReference>
<dbReference type="InterPro" id="IPR041664">
    <property type="entry name" value="AAA_16"/>
</dbReference>
<accession>A0A919NJ54</accession>
<keyword evidence="5" id="KW-1185">Reference proteome</keyword>
<dbReference type="SUPFAM" id="SSF48452">
    <property type="entry name" value="TPR-like"/>
    <property type="match status" value="1"/>
</dbReference>
<evidence type="ECO:0000256" key="2">
    <source>
        <dbReference type="ARBA" id="ARBA00022840"/>
    </source>
</evidence>
<evidence type="ECO:0000313" key="5">
    <source>
        <dbReference type="Proteomes" id="UP000623608"/>
    </source>
</evidence>
<dbReference type="SUPFAM" id="SSF52540">
    <property type="entry name" value="P-loop containing nucleoside triphosphate hydrolases"/>
    <property type="match status" value="1"/>
</dbReference>
<dbReference type="InterPro" id="IPR027417">
    <property type="entry name" value="P-loop_NTPase"/>
</dbReference>
<keyword evidence="2" id="KW-0067">ATP-binding</keyword>
<dbReference type="PANTHER" id="PTHR16305:SF35">
    <property type="entry name" value="TRANSCRIPTIONAL ACTIVATOR DOMAIN"/>
    <property type="match status" value="1"/>
</dbReference>
<keyword evidence="1" id="KW-0547">Nucleotide-binding</keyword>
<dbReference type="Proteomes" id="UP000623608">
    <property type="component" value="Unassembled WGS sequence"/>
</dbReference>
<dbReference type="Pfam" id="PF00196">
    <property type="entry name" value="GerE"/>
    <property type="match status" value="1"/>
</dbReference>
<proteinExistence type="predicted"/>
<dbReference type="InterPro" id="IPR016032">
    <property type="entry name" value="Sig_transdc_resp-reg_C-effctor"/>
</dbReference>
<dbReference type="PANTHER" id="PTHR16305">
    <property type="entry name" value="TESTICULAR SOLUBLE ADENYLYL CYCLASE"/>
    <property type="match status" value="1"/>
</dbReference>
<protein>
    <submittedName>
        <fullName evidence="4">LuxR family transcriptional regulator</fullName>
    </submittedName>
</protein>
<dbReference type="Gene3D" id="3.40.50.300">
    <property type="entry name" value="P-loop containing nucleotide triphosphate hydrolases"/>
    <property type="match status" value="1"/>
</dbReference>
<dbReference type="EMBL" id="BOMY01000016">
    <property type="protein sequence ID" value="GIF19659.1"/>
    <property type="molecule type" value="Genomic_DNA"/>
</dbReference>
<reference evidence="4" key="1">
    <citation type="submission" date="2021-01" db="EMBL/GenBank/DDBJ databases">
        <title>Whole genome shotgun sequence of Actinoplanes tereljensis NBRC 105297.</title>
        <authorList>
            <person name="Komaki H."/>
            <person name="Tamura T."/>
        </authorList>
    </citation>
    <scope>NUCLEOTIDE SEQUENCE</scope>
    <source>
        <strain evidence="4">NBRC 105297</strain>
    </source>
</reference>
<dbReference type="GO" id="GO:0006355">
    <property type="term" value="P:regulation of DNA-templated transcription"/>
    <property type="evidence" value="ECO:0007669"/>
    <property type="project" value="InterPro"/>
</dbReference>
<dbReference type="Gene3D" id="1.10.10.10">
    <property type="entry name" value="Winged helix-like DNA-binding domain superfamily/Winged helix DNA-binding domain"/>
    <property type="match status" value="1"/>
</dbReference>
<dbReference type="InterPro" id="IPR011990">
    <property type="entry name" value="TPR-like_helical_dom_sf"/>
</dbReference>
<dbReference type="InterPro" id="IPR036388">
    <property type="entry name" value="WH-like_DNA-bd_sf"/>
</dbReference>
<dbReference type="GO" id="GO:0005524">
    <property type="term" value="F:ATP binding"/>
    <property type="evidence" value="ECO:0007669"/>
    <property type="project" value="UniProtKB-KW"/>
</dbReference>
<dbReference type="Pfam" id="PF13191">
    <property type="entry name" value="AAA_16"/>
    <property type="match status" value="1"/>
</dbReference>
<dbReference type="CDD" id="cd06170">
    <property type="entry name" value="LuxR_C_like"/>
    <property type="match status" value="1"/>
</dbReference>
<dbReference type="AlphaFoldDB" id="A0A919NJ54"/>
<organism evidence="4 5">
    <name type="scientific">Paractinoplanes tereljensis</name>
    <dbReference type="NCBI Taxonomy" id="571912"/>
    <lineage>
        <taxon>Bacteria</taxon>
        <taxon>Bacillati</taxon>
        <taxon>Actinomycetota</taxon>
        <taxon>Actinomycetes</taxon>
        <taxon>Micromonosporales</taxon>
        <taxon>Micromonosporaceae</taxon>
        <taxon>Paractinoplanes</taxon>
    </lineage>
</organism>
<name>A0A919NJ54_9ACTN</name>
<dbReference type="GO" id="GO:0004016">
    <property type="term" value="F:adenylate cyclase activity"/>
    <property type="evidence" value="ECO:0007669"/>
    <property type="project" value="TreeGrafter"/>
</dbReference>
<dbReference type="PROSITE" id="PS50043">
    <property type="entry name" value="HTH_LUXR_2"/>
    <property type="match status" value="1"/>
</dbReference>
<comment type="caution">
    <text evidence="4">The sequence shown here is derived from an EMBL/GenBank/DDBJ whole genome shotgun (WGS) entry which is preliminary data.</text>
</comment>
<dbReference type="InterPro" id="IPR000792">
    <property type="entry name" value="Tscrpt_reg_LuxR_C"/>
</dbReference>
<dbReference type="SUPFAM" id="SSF46894">
    <property type="entry name" value="C-terminal effector domain of the bipartite response regulators"/>
    <property type="match status" value="1"/>
</dbReference>
<evidence type="ECO:0000313" key="4">
    <source>
        <dbReference type="EMBL" id="GIF19659.1"/>
    </source>
</evidence>
<dbReference type="GO" id="GO:0005737">
    <property type="term" value="C:cytoplasm"/>
    <property type="evidence" value="ECO:0007669"/>
    <property type="project" value="TreeGrafter"/>
</dbReference>
<sequence>MEGSVVAELLSGRDTELAQLHDLLAGLPDRGGALVVRGGAGVGKSALLTAAAARATATGVQVLRTSGVQSEFDVPYSGLPASLGLLAEEATTPYQVALAMVGKLAAGPPILLVIDDAQWLDRSSWDVLIFAGRRLDADAVVMLLGVRDGEEVDARLARTGLRELAVGPLAEADAAGLLDARAPALVADLRARVLAEAAGNPLGLLELAGVAARLGEQGLLPGWLPLSTRLERAFGDLVAGLPARTRSLLLVAAFNDSDGLDEMLGAGPAVEVADAAVDDVQPAISAGVLEVDDARRVRFRHPLLRSAVRQSSSLSQRARAHAALAGVVGDPDRRVWHRAAATFDRDEDLAGQLVELARRALRRGAAATAMAAWERAAQLTEPGPDRAARLVSAAWAASETHDQPTLVRLLATAEEQEMRATDRTQAAWLREVYGSLSWSGSSRLLASVEIAEQAARDGDPELALDMLVQVSFRSAWSNPDDTIRQAFVAAAERLDRPPLEPRLVAVLAIVEPIERGELVLARLAELSTRIGLDPGHLHELGTGAGTVGALDLAALFLAGSVEALRDQGRLVLLAQALVTQAWNAAWMGDTVLGLTAATEAGVLATETGQPLWALVAGLAQAHVAALRGDPATTKTLTEQGERVLMSVGAHPQLSLVMQVRGVAALGTGRYEEAFDHLSRIFDPADIAYHPYVRFVSLAPLVDAAVHCGRHDAVRVVVEEMKPIAARSGSPALRVGLAYAAAMLAADDEAEELFRSALSGDPPGWPFERARLQLGFGAWLRRQRRKADSRAHLRAAMAAFDAVGAGPWAEFARRELRASGETVRRADDARDRLTPQEVQIAQLAAQGLSNREIGGRLFLSPRTVSTHLYRIYPKLGVSSRAELASLYVN</sequence>
<gene>
    <name evidence="4" type="ORF">Ate02nite_23890</name>
</gene>
<evidence type="ECO:0000259" key="3">
    <source>
        <dbReference type="PROSITE" id="PS50043"/>
    </source>
</evidence>
<evidence type="ECO:0000256" key="1">
    <source>
        <dbReference type="ARBA" id="ARBA00022741"/>
    </source>
</evidence>
<feature type="domain" description="HTH luxR-type" evidence="3">
    <location>
        <begin position="825"/>
        <end position="888"/>
    </location>
</feature>
<dbReference type="PROSITE" id="PS00622">
    <property type="entry name" value="HTH_LUXR_1"/>
    <property type="match status" value="1"/>
</dbReference>